<reference evidence="7 8" key="1">
    <citation type="submission" date="2024-02" db="EMBL/GenBank/DDBJ databases">
        <authorList>
            <person name="Vignale AGUSTIN F."/>
            <person name="Sosa J E."/>
            <person name="Modenutti C."/>
        </authorList>
    </citation>
    <scope>NUCLEOTIDE SEQUENCE [LARGE SCALE GENOMIC DNA]</scope>
</reference>
<dbReference type="InterPro" id="IPR002182">
    <property type="entry name" value="NB-ARC"/>
</dbReference>
<feature type="compositionally biased region" description="Polar residues" evidence="5">
    <location>
        <begin position="530"/>
        <end position="540"/>
    </location>
</feature>
<evidence type="ECO:0000256" key="2">
    <source>
        <dbReference type="ARBA" id="ARBA00022737"/>
    </source>
</evidence>
<dbReference type="Proteomes" id="UP001642360">
    <property type="component" value="Unassembled WGS sequence"/>
</dbReference>
<dbReference type="InterPro" id="IPR044974">
    <property type="entry name" value="Disease_R_plants"/>
</dbReference>
<feature type="compositionally biased region" description="Basic and acidic residues" evidence="5">
    <location>
        <begin position="513"/>
        <end position="523"/>
    </location>
</feature>
<dbReference type="PRINTS" id="PR00364">
    <property type="entry name" value="DISEASERSIST"/>
</dbReference>
<feature type="region of interest" description="Disordered" evidence="5">
    <location>
        <begin position="558"/>
        <end position="588"/>
    </location>
</feature>
<dbReference type="Pfam" id="PF00931">
    <property type="entry name" value="NB-ARC"/>
    <property type="match status" value="1"/>
</dbReference>
<dbReference type="InterPro" id="IPR036390">
    <property type="entry name" value="WH_DNA-bd_sf"/>
</dbReference>
<keyword evidence="8" id="KW-1185">Reference proteome</keyword>
<dbReference type="InterPro" id="IPR058192">
    <property type="entry name" value="WHD_ROQ1-like"/>
</dbReference>
<sequence length="618" mass="69973">MAVVRTEEASSSTSRCTYHAFLSFRGKDTRKTFTDHLYTALWNAGIHTFRDDDELERGEDIELELQKAIQESRISIIVFSINYASSSWCLDELVIILRRKNTAGHKVLPVFYNVKPSQVRDQTGSFAKAFDSHEEQLTQETDERRKAQMEKVEGWRAALREVANLSGMVLENQANGHEAKFIEEIIEETENKLKRTLLSVALYPIGTESRVQNINSWLQDGSTDVGIGVISGMGGIGKTTTAKVAYNLNYERFKYSCFLANIREISQQPNGLVHLQRQLLSDISIGKREKKYNIDEVVMIIKDAISCKKILLVLDDVDEEEQLNALIGKWDWFYSGSKIIITTRREQLLKAHVVHQKYKIKELDDDESLQLFSWHAFGQDHPSEDHMDHSKRVIRHCAGLPLALEVMGSSLCSRSVEVWRSALEKLEATLHDKIQKTLEISYKSLPDDHDKNLFLHVASSFVGADVDDVVKILEEDYTAIGIQNLRDRSLITVDDDNKLMMHQLLQEMARTIARRESSEEPGKHGGAWNHKNSSTVSAEKTGTEIVDGLVPSTRMLEKDKSVCKASRVGRAKRQHSGDSSDESMVSYQGKPLKRPLNSIFSWLAITSGFAKLFPGKKS</sequence>
<keyword evidence="1" id="KW-0433">Leucine-rich repeat</keyword>
<evidence type="ECO:0000256" key="5">
    <source>
        <dbReference type="SAM" id="MobiDB-lite"/>
    </source>
</evidence>
<keyword evidence="2" id="KW-0677">Repeat</keyword>
<dbReference type="PROSITE" id="PS50104">
    <property type="entry name" value="TIR"/>
    <property type="match status" value="1"/>
</dbReference>
<dbReference type="Pfam" id="PF01582">
    <property type="entry name" value="TIR"/>
    <property type="match status" value="1"/>
</dbReference>
<dbReference type="InterPro" id="IPR027417">
    <property type="entry name" value="P-loop_NTPase"/>
</dbReference>
<proteinExistence type="predicted"/>
<protein>
    <recommendedName>
        <fullName evidence="6">TIR domain-containing protein</fullName>
    </recommendedName>
</protein>
<evidence type="ECO:0000256" key="4">
    <source>
        <dbReference type="ARBA" id="ARBA00023027"/>
    </source>
</evidence>
<feature type="region of interest" description="Disordered" evidence="5">
    <location>
        <begin position="513"/>
        <end position="540"/>
    </location>
</feature>
<dbReference type="EMBL" id="CAUOFW020007168">
    <property type="protein sequence ID" value="CAK9177826.1"/>
    <property type="molecule type" value="Genomic_DNA"/>
</dbReference>
<dbReference type="PANTHER" id="PTHR11017">
    <property type="entry name" value="LEUCINE-RICH REPEAT-CONTAINING PROTEIN"/>
    <property type="match status" value="1"/>
</dbReference>
<dbReference type="Gene3D" id="3.40.50.300">
    <property type="entry name" value="P-loop containing nucleotide triphosphate hydrolases"/>
    <property type="match status" value="1"/>
</dbReference>
<keyword evidence="4" id="KW-0520">NAD</keyword>
<accession>A0ABC8UE91</accession>
<dbReference type="SUPFAM" id="SSF52200">
    <property type="entry name" value="Toll/Interleukin receptor TIR domain"/>
    <property type="match status" value="1"/>
</dbReference>
<evidence type="ECO:0000256" key="3">
    <source>
        <dbReference type="ARBA" id="ARBA00022821"/>
    </source>
</evidence>
<dbReference type="InterPro" id="IPR035897">
    <property type="entry name" value="Toll_tir_struct_dom_sf"/>
</dbReference>
<dbReference type="FunFam" id="3.40.50.10140:FF:000007">
    <property type="entry name" value="Disease resistance protein (TIR-NBS-LRR class)"/>
    <property type="match status" value="1"/>
</dbReference>
<gene>
    <name evidence="7" type="ORF">ILEXP_LOCUS47744</name>
</gene>
<dbReference type="AlphaFoldDB" id="A0ABC8UE91"/>
<dbReference type="Gene3D" id="3.40.50.10140">
    <property type="entry name" value="Toll/interleukin-1 receptor homology (TIR) domain"/>
    <property type="match status" value="1"/>
</dbReference>
<evidence type="ECO:0000259" key="6">
    <source>
        <dbReference type="PROSITE" id="PS50104"/>
    </source>
</evidence>
<dbReference type="PANTHER" id="PTHR11017:SF271">
    <property type="entry name" value="DISEASE RESISTANCE PROTEIN (TIR-NBS-LRR CLASS) FAMILY"/>
    <property type="match status" value="1"/>
</dbReference>
<dbReference type="SMART" id="SM00255">
    <property type="entry name" value="TIR"/>
    <property type="match status" value="1"/>
</dbReference>
<dbReference type="Gene3D" id="1.10.8.430">
    <property type="entry name" value="Helical domain of apoptotic protease-activating factors"/>
    <property type="match status" value="1"/>
</dbReference>
<dbReference type="GO" id="GO:0006952">
    <property type="term" value="P:defense response"/>
    <property type="evidence" value="ECO:0007669"/>
    <property type="project" value="UniProtKB-KW"/>
</dbReference>
<evidence type="ECO:0000313" key="8">
    <source>
        <dbReference type="Proteomes" id="UP001642360"/>
    </source>
</evidence>
<comment type="caution">
    <text evidence="7">The sequence shown here is derived from an EMBL/GenBank/DDBJ whole genome shotgun (WGS) entry which is preliminary data.</text>
</comment>
<organism evidence="7 8">
    <name type="scientific">Ilex paraguariensis</name>
    <name type="common">yerba mate</name>
    <dbReference type="NCBI Taxonomy" id="185542"/>
    <lineage>
        <taxon>Eukaryota</taxon>
        <taxon>Viridiplantae</taxon>
        <taxon>Streptophyta</taxon>
        <taxon>Embryophyta</taxon>
        <taxon>Tracheophyta</taxon>
        <taxon>Spermatophyta</taxon>
        <taxon>Magnoliopsida</taxon>
        <taxon>eudicotyledons</taxon>
        <taxon>Gunneridae</taxon>
        <taxon>Pentapetalae</taxon>
        <taxon>asterids</taxon>
        <taxon>campanulids</taxon>
        <taxon>Aquifoliales</taxon>
        <taxon>Aquifoliaceae</taxon>
        <taxon>Ilex</taxon>
    </lineage>
</organism>
<feature type="domain" description="TIR" evidence="6">
    <location>
        <begin position="16"/>
        <end position="193"/>
    </location>
</feature>
<dbReference type="SUPFAM" id="SSF46785">
    <property type="entry name" value="Winged helix' DNA-binding domain"/>
    <property type="match status" value="1"/>
</dbReference>
<evidence type="ECO:0000313" key="7">
    <source>
        <dbReference type="EMBL" id="CAK9177826.1"/>
    </source>
</evidence>
<dbReference type="SUPFAM" id="SSF52540">
    <property type="entry name" value="P-loop containing nucleoside triphosphate hydrolases"/>
    <property type="match status" value="1"/>
</dbReference>
<name>A0ABC8UE91_9AQUA</name>
<dbReference type="InterPro" id="IPR000157">
    <property type="entry name" value="TIR_dom"/>
</dbReference>
<dbReference type="InterPro" id="IPR042197">
    <property type="entry name" value="Apaf_helical"/>
</dbReference>
<keyword evidence="3" id="KW-0611">Plant defense</keyword>
<evidence type="ECO:0000256" key="1">
    <source>
        <dbReference type="ARBA" id="ARBA00022614"/>
    </source>
</evidence>
<dbReference type="Pfam" id="PF23282">
    <property type="entry name" value="WHD_ROQ1"/>
    <property type="match status" value="1"/>
</dbReference>